<organism evidence="1 2">
    <name type="scientific">Peronosclerospora sorghi</name>
    <dbReference type="NCBI Taxonomy" id="230839"/>
    <lineage>
        <taxon>Eukaryota</taxon>
        <taxon>Sar</taxon>
        <taxon>Stramenopiles</taxon>
        <taxon>Oomycota</taxon>
        <taxon>Peronosporomycetes</taxon>
        <taxon>Peronosporales</taxon>
        <taxon>Peronosporaceae</taxon>
        <taxon>Peronosclerospora</taxon>
    </lineage>
</organism>
<dbReference type="EMBL" id="CM047588">
    <property type="protein sequence ID" value="KAI9905469.1"/>
    <property type="molecule type" value="Genomic_DNA"/>
</dbReference>
<evidence type="ECO:0000313" key="2">
    <source>
        <dbReference type="Proteomes" id="UP001163321"/>
    </source>
</evidence>
<gene>
    <name evidence="1" type="ORF">PsorP6_014375</name>
</gene>
<sequence>MAALACIQWIRDWLEAHGDLEMLNPPLVDTKLLCEFVTDGSAMCLLTNAVLEGEENELPKKLQRSLKQLSKFHAMERIQFFIKWCRKRAKLEEHQPNLLFLELFFYKIFEL</sequence>
<dbReference type="Proteomes" id="UP001163321">
    <property type="component" value="Chromosome 9"/>
</dbReference>
<accession>A0ACC0VGB8</accession>
<protein>
    <submittedName>
        <fullName evidence="1">Uncharacterized protein</fullName>
    </submittedName>
</protein>
<keyword evidence="2" id="KW-1185">Reference proteome</keyword>
<evidence type="ECO:0000313" key="1">
    <source>
        <dbReference type="EMBL" id="KAI9905469.1"/>
    </source>
</evidence>
<comment type="caution">
    <text evidence="1">The sequence shown here is derived from an EMBL/GenBank/DDBJ whole genome shotgun (WGS) entry which is preliminary data.</text>
</comment>
<reference evidence="1 2" key="1">
    <citation type="journal article" date="2022" name="bioRxiv">
        <title>The genome of the oomycete Peronosclerospora sorghi, a cosmopolitan pathogen of maize and sorghum, is inflated with dispersed pseudogenes.</title>
        <authorList>
            <person name="Fletcher K."/>
            <person name="Martin F."/>
            <person name="Isakeit T."/>
            <person name="Cavanaugh K."/>
            <person name="Magill C."/>
            <person name="Michelmore R."/>
        </authorList>
    </citation>
    <scope>NUCLEOTIDE SEQUENCE [LARGE SCALE GENOMIC DNA]</scope>
    <source>
        <strain evidence="1">P6</strain>
    </source>
</reference>
<name>A0ACC0VGB8_9STRA</name>
<proteinExistence type="predicted"/>